<dbReference type="FunFam" id="1.10.10.60:FF:000087">
    <property type="entry name" value="DNA methyltransferase 1-associated protein 1"/>
    <property type="match status" value="1"/>
</dbReference>
<dbReference type="EMBL" id="JARGDH010000001">
    <property type="protein sequence ID" value="KAL0279253.1"/>
    <property type="molecule type" value="Genomic_DNA"/>
</dbReference>
<dbReference type="PANTHER" id="PTHR12855:SF10">
    <property type="entry name" value="DNA METHYLTRANSFERASE 1-ASSOCIATED PROTEIN 1"/>
    <property type="match status" value="1"/>
</dbReference>
<evidence type="ECO:0000256" key="4">
    <source>
        <dbReference type="ARBA" id="ARBA00023163"/>
    </source>
</evidence>
<evidence type="ECO:0000256" key="3">
    <source>
        <dbReference type="ARBA" id="ARBA00023015"/>
    </source>
</evidence>
<evidence type="ECO:0000256" key="7">
    <source>
        <dbReference type="SAM" id="MobiDB-lite"/>
    </source>
</evidence>
<evidence type="ECO:0000256" key="5">
    <source>
        <dbReference type="ARBA" id="ARBA00023242"/>
    </source>
</evidence>
<dbReference type="InterPro" id="IPR027109">
    <property type="entry name" value="Swc4/Dmap1"/>
</dbReference>
<dbReference type="Pfam" id="PF16282">
    <property type="entry name" value="SANT_DAMP1_like"/>
    <property type="match status" value="1"/>
</dbReference>
<sequence length="433" mass="49854">MADVRDILDLERPATPELTKESIFGTVDKTKEKNVVGTKRSKRPEGMHREVFALLYNDNKDASPLFPTDTGQGYKQMKAKLGMKKVRPWKWMPFTNPARTDGAIFHHWRRIADEGKEYPFARFNKKVDVPTYEDSDYVPAEGWSRQETDHLFDLCRRFDLRFNVICDRWDRSSFPNRSIEDLKERYYSFCSGLNKLKGTNDSSKVYVFDADHERRRKEQLKRLFERTPEQIEEEQMLLNELRKIDARKKEREKKTQDLQKLITAADSQAEARAGEKKAQKKKVQQARPTKVDTTLIDSAGIKFPDFKGHGTSLRSQRMKLPVSVGQKKSKAIESLLHELGLELNPMPTEEICQHFNELRSDMVLLYELKAALANCEYELQSLRHQYEALNPGKTLAIPSSISQPSTETETAKHKVSSSEIIDVVGSPGTPSIN</sequence>
<dbReference type="GO" id="GO:0035267">
    <property type="term" value="C:NuA4 histone acetyltransferase complex"/>
    <property type="evidence" value="ECO:0007669"/>
    <property type="project" value="InterPro"/>
</dbReference>
<dbReference type="PANTHER" id="PTHR12855">
    <property type="entry name" value="DNA METHYLTRANSFERASE 1-ASSOCIATED PROTEIN 1 FAMILY MEMBER"/>
    <property type="match status" value="1"/>
</dbReference>
<keyword evidence="2" id="KW-0156">Chromatin regulator</keyword>
<dbReference type="GO" id="GO:0000122">
    <property type="term" value="P:negative regulation of transcription by RNA polymerase II"/>
    <property type="evidence" value="ECO:0007669"/>
    <property type="project" value="TreeGrafter"/>
</dbReference>
<dbReference type="InterPro" id="IPR032563">
    <property type="entry name" value="DAMP1_SANT-like"/>
</dbReference>
<feature type="region of interest" description="Disordered" evidence="7">
    <location>
        <begin position="400"/>
        <end position="433"/>
    </location>
</feature>
<gene>
    <name evidence="10" type="ORF">PYX00_000855</name>
</gene>
<evidence type="ECO:0000256" key="1">
    <source>
        <dbReference type="ARBA" id="ARBA00004123"/>
    </source>
</evidence>
<organism evidence="10">
    <name type="scientific">Menopon gallinae</name>
    <name type="common">poultry shaft louse</name>
    <dbReference type="NCBI Taxonomy" id="328185"/>
    <lineage>
        <taxon>Eukaryota</taxon>
        <taxon>Metazoa</taxon>
        <taxon>Ecdysozoa</taxon>
        <taxon>Arthropoda</taxon>
        <taxon>Hexapoda</taxon>
        <taxon>Insecta</taxon>
        <taxon>Pterygota</taxon>
        <taxon>Neoptera</taxon>
        <taxon>Paraneoptera</taxon>
        <taxon>Psocodea</taxon>
        <taxon>Troctomorpha</taxon>
        <taxon>Phthiraptera</taxon>
        <taxon>Amblycera</taxon>
        <taxon>Menoponidae</taxon>
        <taxon>Menopon</taxon>
    </lineage>
</organism>
<feature type="domain" description="DAMP1 SANT/Myb-like" evidence="9">
    <location>
        <begin position="118"/>
        <end position="193"/>
    </location>
</feature>
<comment type="subcellular location">
    <subcellularLocation>
        <location evidence="1">Nucleus</location>
    </subcellularLocation>
</comment>
<comment type="caution">
    <text evidence="10">The sequence shown here is derived from an EMBL/GenBank/DDBJ whole genome shotgun (WGS) entry which is preliminary data.</text>
</comment>
<dbReference type="Gene3D" id="1.10.10.60">
    <property type="entry name" value="Homeodomain-like"/>
    <property type="match status" value="1"/>
</dbReference>
<keyword evidence="5" id="KW-0539">Nucleus</keyword>
<evidence type="ECO:0000259" key="9">
    <source>
        <dbReference type="Pfam" id="PF16282"/>
    </source>
</evidence>
<protein>
    <recommendedName>
        <fullName evidence="6">DNA methyltransferase 1-associated protein 1</fullName>
    </recommendedName>
</protein>
<dbReference type="InterPro" id="IPR008468">
    <property type="entry name" value="DMAP1"/>
</dbReference>
<evidence type="ECO:0000259" key="8">
    <source>
        <dbReference type="Pfam" id="PF05499"/>
    </source>
</evidence>
<dbReference type="GO" id="GO:0006281">
    <property type="term" value="P:DNA repair"/>
    <property type="evidence" value="ECO:0007669"/>
    <property type="project" value="InterPro"/>
</dbReference>
<evidence type="ECO:0000256" key="6">
    <source>
        <dbReference type="ARBA" id="ARBA00067416"/>
    </source>
</evidence>
<keyword evidence="4" id="KW-0804">Transcription</keyword>
<accession>A0AAW2IBU0</accession>
<reference evidence="10" key="1">
    <citation type="journal article" date="2024" name="Gigascience">
        <title>Chromosome-level genome of the poultry shaft louse Menopon gallinae provides insight into the host-switching and adaptive evolution of parasitic lice.</title>
        <authorList>
            <person name="Xu Y."/>
            <person name="Ma L."/>
            <person name="Liu S."/>
            <person name="Liang Y."/>
            <person name="Liu Q."/>
            <person name="He Z."/>
            <person name="Tian L."/>
            <person name="Duan Y."/>
            <person name="Cai W."/>
            <person name="Li H."/>
            <person name="Song F."/>
        </authorList>
    </citation>
    <scope>NUCLEOTIDE SEQUENCE</scope>
    <source>
        <strain evidence="10">Cailab_2023a</strain>
    </source>
</reference>
<dbReference type="GO" id="GO:0000812">
    <property type="term" value="C:Swr1 complex"/>
    <property type="evidence" value="ECO:0007669"/>
    <property type="project" value="TreeGrafter"/>
</dbReference>
<keyword evidence="3" id="KW-0805">Transcription regulation</keyword>
<dbReference type="GO" id="GO:0003714">
    <property type="term" value="F:transcription corepressor activity"/>
    <property type="evidence" value="ECO:0007669"/>
    <property type="project" value="TreeGrafter"/>
</dbReference>
<feature type="domain" description="DNA methyltransferase 1-associated 1" evidence="8">
    <location>
        <begin position="233"/>
        <end position="395"/>
    </location>
</feature>
<dbReference type="Pfam" id="PF05499">
    <property type="entry name" value="DMAP1"/>
    <property type="match status" value="1"/>
</dbReference>
<evidence type="ECO:0000256" key="2">
    <source>
        <dbReference type="ARBA" id="ARBA00022853"/>
    </source>
</evidence>
<name>A0AAW2IBU0_9NEOP</name>
<evidence type="ECO:0000313" key="10">
    <source>
        <dbReference type="EMBL" id="KAL0279253.1"/>
    </source>
</evidence>
<proteinExistence type="predicted"/>
<dbReference type="AlphaFoldDB" id="A0AAW2IBU0"/>
<dbReference type="GO" id="GO:0006338">
    <property type="term" value="P:chromatin remodeling"/>
    <property type="evidence" value="ECO:0007669"/>
    <property type="project" value="InterPro"/>
</dbReference>